<sequence length="78" mass="8700">MTSLPAGLFMFVPLLVTLAGYVLAIYFIICVLRFMKRKIELDNQRNQLLSRMLILSLPPEPADKGADSYGLESTPPNS</sequence>
<comment type="caution">
    <text evidence="3">The sequence shown here is derived from an EMBL/GenBank/DDBJ whole genome shotgun (WGS) entry which is preliminary data.</text>
</comment>
<keyword evidence="2" id="KW-0472">Membrane</keyword>
<name>A0A3M8D2W6_9BACL</name>
<protein>
    <submittedName>
        <fullName evidence="3">Uncharacterized protein</fullName>
    </submittedName>
</protein>
<organism evidence="3 4">
    <name type="scientific">Brevibacillus fluminis</name>
    <dbReference type="NCBI Taxonomy" id="511487"/>
    <lineage>
        <taxon>Bacteria</taxon>
        <taxon>Bacillati</taxon>
        <taxon>Bacillota</taxon>
        <taxon>Bacilli</taxon>
        <taxon>Bacillales</taxon>
        <taxon>Paenibacillaceae</taxon>
        <taxon>Brevibacillus</taxon>
    </lineage>
</organism>
<dbReference type="EMBL" id="RHHQ01000020">
    <property type="protein sequence ID" value="RNB82362.1"/>
    <property type="molecule type" value="Genomic_DNA"/>
</dbReference>
<keyword evidence="2" id="KW-1133">Transmembrane helix</keyword>
<evidence type="ECO:0000256" key="2">
    <source>
        <dbReference type="SAM" id="Phobius"/>
    </source>
</evidence>
<feature type="transmembrane region" description="Helical" evidence="2">
    <location>
        <begin position="6"/>
        <end position="35"/>
    </location>
</feature>
<feature type="region of interest" description="Disordered" evidence="1">
    <location>
        <begin position="58"/>
        <end position="78"/>
    </location>
</feature>
<keyword evidence="4" id="KW-1185">Reference proteome</keyword>
<gene>
    <name evidence="3" type="ORF">EDM56_23865</name>
</gene>
<evidence type="ECO:0000256" key="1">
    <source>
        <dbReference type="SAM" id="MobiDB-lite"/>
    </source>
</evidence>
<reference evidence="3 4" key="1">
    <citation type="submission" date="2018-10" db="EMBL/GenBank/DDBJ databases">
        <title>Phylogenomics of Brevibacillus.</title>
        <authorList>
            <person name="Dunlap C."/>
        </authorList>
    </citation>
    <scope>NUCLEOTIDE SEQUENCE [LARGE SCALE GENOMIC DNA]</scope>
    <source>
        <strain evidence="3 4">JCM 15716</strain>
    </source>
</reference>
<dbReference type="RefSeq" id="WP_122920440.1">
    <property type="nucleotide sequence ID" value="NZ_RHHQ01000020.1"/>
</dbReference>
<keyword evidence="2" id="KW-0812">Transmembrane</keyword>
<proteinExistence type="predicted"/>
<evidence type="ECO:0000313" key="4">
    <source>
        <dbReference type="Proteomes" id="UP000271031"/>
    </source>
</evidence>
<dbReference type="AlphaFoldDB" id="A0A3M8D2W6"/>
<evidence type="ECO:0000313" key="3">
    <source>
        <dbReference type="EMBL" id="RNB82362.1"/>
    </source>
</evidence>
<dbReference type="OrthoDB" id="1799542at2"/>
<accession>A0A3M8D2W6</accession>
<dbReference type="Proteomes" id="UP000271031">
    <property type="component" value="Unassembled WGS sequence"/>
</dbReference>